<dbReference type="GO" id="GO:0004803">
    <property type="term" value="F:transposase activity"/>
    <property type="evidence" value="ECO:0007669"/>
    <property type="project" value="InterPro"/>
</dbReference>
<dbReference type="PANTHER" id="PTHR33055:SF3">
    <property type="entry name" value="PUTATIVE TRANSPOSASE FOR IS117-RELATED"/>
    <property type="match status" value="1"/>
</dbReference>
<feature type="domain" description="Transposase IS110-like N-terminal" evidence="2">
    <location>
        <begin position="7"/>
        <end position="152"/>
    </location>
</feature>
<accession>A0A382WKT6</accession>
<dbReference type="GO" id="GO:0006313">
    <property type="term" value="P:DNA transposition"/>
    <property type="evidence" value="ECO:0007669"/>
    <property type="project" value="InterPro"/>
</dbReference>
<feature type="non-terminal residue" evidence="3">
    <location>
        <position position="238"/>
    </location>
</feature>
<name>A0A382WKT6_9ZZZZ</name>
<dbReference type="PANTHER" id="PTHR33055">
    <property type="entry name" value="TRANSPOSASE FOR INSERTION SEQUENCE ELEMENT IS1111A"/>
    <property type="match status" value="1"/>
</dbReference>
<dbReference type="AlphaFoldDB" id="A0A382WKT6"/>
<protein>
    <recommendedName>
        <fullName evidence="2">Transposase IS110-like N-terminal domain-containing protein</fullName>
    </recommendedName>
</protein>
<organism evidence="3">
    <name type="scientific">marine metagenome</name>
    <dbReference type="NCBI Taxonomy" id="408172"/>
    <lineage>
        <taxon>unclassified sequences</taxon>
        <taxon>metagenomes</taxon>
        <taxon>ecological metagenomes</taxon>
    </lineage>
</organism>
<evidence type="ECO:0000259" key="2">
    <source>
        <dbReference type="Pfam" id="PF01548"/>
    </source>
</evidence>
<dbReference type="GO" id="GO:0003677">
    <property type="term" value="F:DNA binding"/>
    <property type="evidence" value="ECO:0007669"/>
    <property type="project" value="InterPro"/>
</dbReference>
<dbReference type="Pfam" id="PF01548">
    <property type="entry name" value="DEDD_Tnp_IS110"/>
    <property type="match status" value="1"/>
</dbReference>
<feature type="coiled-coil region" evidence="1">
    <location>
        <begin position="130"/>
        <end position="185"/>
    </location>
</feature>
<reference evidence="3" key="1">
    <citation type="submission" date="2018-05" db="EMBL/GenBank/DDBJ databases">
        <authorList>
            <person name="Lanie J.A."/>
            <person name="Ng W.-L."/>
            <person name="Kazmierczak K.M."/>
            <person name="Andrzejewski T.M."/>
            <person name="Davidsen T.M."/>
            <person name="Wayne K.J."/>
            <person name="Tettelin H."/>
            <person name="Glass J.I."/>
            <person name="Rusch D."/>
            <person name="Podicherti R."/>
            <person name="Tsui H.-C.T."/>
            <person name="Winkler M.E."/>
        </authorList>
    </citation>
    <scope>NUCLEOTIDE SEQUENCE</scope>
</reference>
<dbReference type="InterPro" id="IPR002525">
    <property type="entry name" value="Transp_IS110-like_N"/>
</dbReference>
<evidence type="ECO:0000313" key="3">
    <source>
        <dbReference type="EMBL" id="SVD58738.1"/>
    </source>
</evidence>
<gene>
    <name evidence="3" type="ORF">METZ01_LOCUS411592</name>
</gene>
<dbReference type="EMBL" id="UINC01160216">
    <property type="protein sequence ID" value="SVD58738.1"/>
    <property type="molecule type" value="Genomic_DNA"/>
</dbReference>
<proteinExistence type="predicted"/>
<evidence type="ECO:0000256" key="1">
    <source>
        <dbReference type="SAM" id="Coils"/>
    </source>
</evidence>
<dbReference type="InterPro" id="IPR047650">
    <property type="entry name" value="Transpos_IS110"/>
</dbReference>
<sequence length="238" mass="26715">MDQRNYVGIDVSARSLEVALVGAERRSATATFANTSTGHRQLIKWATKRGRLAQVCLEATGVYGLTVAFALHHHPKTEVMVVNPKVIKNYAGATMQRAKTDAVDAQLILDYGRRMPFARWQPPSDEVLQLQAITRRISQLKVELNREANRLDAEDYKVATTDLIERDIQVNLRHLNRRMVRLEKEAVALVLSVPHLSMLFQRLLSIPGIGETSALRLLAELAVLPEGMKPPQWVAHAR</sequence>
<keyword evidence="1" id="KW-0175">Coiled coil</keyword>